<dbReference type="AlphaFoldDB" id="A0A6F8PC78"/>
<sequence>MNIHKNASMTPRGREHLVREIDRIGLKPAAAAAGLSAHTARKWQRRWASQGAPGLLDRSSRPERSPRRSDALKLERAVALRRNQRLTYACIAERVGLSISVVARACKAAAVARLPALQDTVPVRRYERQSAGELLHLDTKKLGRFDKPGHRVTGDRTQNTPRAGWQALHVAIDDHSRVGFSQMLADETAKCACAFLLAALRYYKSLGVNVERVMTDNGSAYKSRRFTKLLRRLGIKHIRTRPYTPRTNGKAERFIQTLLREWAYAFVYPSSEHRARELQPWMYHYNFHRPHSATSHRPPITRLGFEGNNVLRNYI</sequence>
<dbReference type="RefSeq" id="WP_015014882.1">
    <property type="nucleotide sequence ID" value="NZ_BBQM01000030.1"/>
</dbReference>
<dbReference type="InterPro" id="IPR012337">
    <property type="entry name" value="RNaseH-like_sf"/>
</dbReference>
<dbReference type="OrthoDB" id="5414302at2"/>
<organism evidence="3">
    <name type="scientific">Cupriavidus basilensis</name>
    <dbReference type="NCBI Taxonomy" id="68895"/>
    <lineage>
        <taxon>Bacteria</taxon>
        <taxon>Pseudomonadati</taxon>
        <taxon>Pseudomonadota</taxon>
        <taxon>Betaproteobacteria</taxon>
        <taxon>Burkholderiales</taxon>
        <taxon>Burkholderiaceae</taxon>
        <taxon>Cupriavidus</taxon>
    </lineage>
</organism>
<dbReference type="GO" id="GO:0015074">
    <property type="term" value="P:DNA integration"/>
    <property type="evidence" value="ECO:0007669"/>
    <property type="project" value="InterPro"/>
</dbReference>
<dbReference type="InterPro" id="IPR047656">
    <property type="entry name" value="IS481-like_transpos"/>
</dbReference>
<proteinExistence type="predicted"/>
<dbReference type="Gene3D" id="3.30.420.10">
    <property type="entry name" value="Ribonuclease H-like superfamily/Ribonuclease H"/>
    <property type="match status" value="1"/>
</dbReference>
<feature type="region of interest" description="Disordered" evidence="1">
    <location>
        <begin position="51"/>
        <end position="71"/>
    </location>
</feature>
<dbReference type="PANTHER" id="PTHR35004:SF7">
    <property type="entry name" value="INTEGRASE PROTEIN"/>
    <property type="match status" value="1"/>
</dbReference>
<dbReference type="Pfam" id="PF13683">
    <property type="entry name" value="rve_3"/>
    <property type="match status" value="1"/>
</dbReference>
<dbReference type="InterPro" id="IPR001584">
    <property type="entry name" value="Integrase_cat-core"/>
</dbReference>
<dbReference type="PANTHER" id="PTHR35004">
    <property type="entry name" value="TRANSPOSASE RV3428C-RELATED"/>
    <property type="match status" value="1"/>
</dbReference>
<dbReference type="SUPFAM" id="SSF53098">
    <property type="entry name" value="Ribonuclease H-like"/>
    <property type="match status" value="1"/>
</dbReference>
<evidence type="ECO:0000256" key="1">
    <source>
        <dbReference type="SAM" id="MobiDB-lite"/>
    </source>
</evidence>
<dbReference type="GO" id="GO:0003676">
    <property type="term" value="F:nucleic acid binding"/>
    <property type="evidence" value="ECO:0007669"/>
    <property type="project" value="InterPro"/>
</dbReference>
<feature type="domain" description="Integrase catalytic" evidence="2">
    <location>
        <begin position="144"/>
        <end position="306"/>
    </location>
</feature>
<dbReference type="InterPro" id="IPR036397">
    <property type="entry name" value="RNaseH_sf"/>
</dbReference>
<feature type="compositionally biased region" description="Basic and acidic residues" evidence="1">
    <location>
        <begin position="58"/>
        <end position="71"/>
    </location>
</feature>
<evidence type="ECO:0000259" key="2">
    <source>
        <dbReference type="PROSITE" id="PS50994"/>
    </source>
</evidence>
<dbReference type="EMBL" id="LC469611">
    <property type="protein sequence ID" value="BBJ01854.1"/>
    <property type="molecule type" value="Genomic_DNA"/>
</dbReference>
<evidence type="ECO:0000313" key="3">
    <source>
        <dbReference type="EMBL" id="BBJ01854.1"/>
    </source>
</evidence>
<dbReference type="NCBIfam" id="NF033577">
    <property type="entry name" value="transpos_IS481"/>
    <property type="match status" value="1"/>
</dbReference>
<dbReference type="Pfam" id="PF13011">
    <property type="entry name" value="LZ_Tnp_IS481"/>
    <property type="match status" value="1"/>
</dbReference>
<protein>
    <submittedName>
        <fullName evidence="3">Mobile element protein</fullName>
    </submittedName>
</protein>
<dbReference type="InterPro" id="IPR024967">
    <property type="entry name" value="DNA-bd_IS481-type"/>
</dbReference>
<accession>A0A6F8PC78</accession>
<name>A0A6F8PC78_9BURK</name>
<dbReference type="PROSITE" id="PS50994">
    <property type="entry name" value="INTEGRASE"/>
    <property type="match status" value="1"/>
</dbReference>
<reference evidence="3" key="1">
    <citation type="journal article" date="2019" name="Genes (Basel)">
        <title>Biphenyl/PCB Degrading bph Genes of Ten Bacterial Strains Isolated from Biphenyl-Contaminated Soil in Kitakyushu, Japan: Comparative and Dynamic Features as Integrative Conjugative Elements (ICEs).</title>
        <authorList>
            <person name="Hirose J."/>
            <person name="Fujihara H."/>
            <person name="Watanabe T."/>
            <person name="Kimura N."/>
            <person name="Suenaga H."/>
            <person name="Futagami T."/>
            <person name="Goto M."/>
            <person name="Suyama A."/>
            <person name="Furukawa K."/>
        </authorList>
    </citation>
    <scope>NUCLEOTIDE SEQUENCE</scope>
    <source>
        <strain evidence="3">KF708</strain>
    </source>
</reference>